<keyword evidence="8" id="KW-0175">Coiled coil</keyword>
<feature type="domain" description="C2H2-type" evidence="10">
    <location>
        <begin position="1192"/>
        <end position="1222"/>
    </location>
</feature>
<dbReference type="SUPFAM" id="SSF57667">
    <property type="entry name" value="beta-beta-alpha zinc fingers"/>
    <property type="match status" value="7"/>
</dbReference>
<evidence type="ECO:0000256" key="7">
    <source>
        <dbReference type="PROSITE-ProRule" id="PRU00042"/>
    </source>
</evidence>
<feature type="domain" description="C2H2-type" evidence="10">
    <location>
        <begin position="1309"/>
        <end position="1337"/>
    </location>
</feature>
<comment type="subcellular location">
    <subcellularLocation>
        <location evidence="1">Nucleus</location>
    </subcellularLocation>
</comment>
<dbReference type="FunFam" id="3.30.160.60:FF:000065">
    <property type="entry name" value="B-cell CLL/lymphoma 6, member B"/>
    <property type="match status" value="1"/>
</dbReference>
<feature type="coiled-coil region" evidence="8">
    <location>
        <begin position="1034"/>
        <end position="1063"/>
    </location>
</feature>
<feature type="domain" description="C2H2-type" evidence="10">
    <location>
        <begin position="1223"/>
        <end position="1252"/>
    </location>
</feature>
<evidence type="ECO:0000259" key="10">
    <source>
        <dbReference type="PROSITE" id="PS50157"/>
    </source>
</evidence>
<dbReference type="GO" id="GO:0008270">
    <property type="term" value="F:zinc ion binding"/>
    <property type="evidence" value="ECO:0007669"/>
    <property type="project" value="UniProtKB-KW"/>
</dbReference>
<proteinExistence type="predicted"/>
<evidence type="ECO:0000256" key="9">
    <source>
        <dbReference type="SAM" id="MobiDB-lite"/>
    </source>
</evidence>
<evidence type="ECO:0000256" key="2">
    <source>
        <dbReference type="ARBA" id="ARBA00022723"/>
    </source>
</evidence>
<feature type="domain" description="C2H2-type" evidence="10">
    <location>
        <begin position="1541"/>
        <end position="1567"/>
    </location>
</feature>
<dbReference type="GO" id="GO:0000977">
    <property type="term" value="F:RNA polymerase II transcription regulatory region sequence-specific DNA binding"/>
    <property type="evidence" value="ECO:0007669"/>
    <property type="project" value="TreeGrafter"/>
</dbReference>
<feature type="domain" description="C2H2-type" evidence="10">
    <location>
        <begin position="1479"/>
        <end position="1503"/>
    </location>
</feature>
<gene>
    <name evidence="11" type="ORF">Fcan01_16098</name>
</gene>
<accession>A0A226DWU2</accession>
<dbReference type="Proteomes" id="UP000198287">
    <property type="component" value="Unassembled WGS sequence"/>
</dbReference>
<sequence>MPKNTGVRKVDFKNAQRQVQCGYCYKVFVFRNVGRHCEDVHKKAKKFMDIGTRSLTFRPPPNPDPLPTIDAGQIEDEMDSGQREDVMGAGQRQDEVGAGQREDEGGAGQSEDEMGAEREIDIGPQPDYMDTARSDADYAELPTSDRDPGSSRASITSNPQISTLNPESSARISKLEEEMSALKKENCQVLEVLHQVLNNQIQMKEMMGHNISAQSRAQSSTSLITPQKSHSEIEEEYRKSNASHCRSVEDIKLHLPVFKNHYPDAESEVPDGISCKLCASPRPQRSGGHEGKVDGVLHYKLNSTSFPKPTKLPSEFKTLREGAVDHVSSKGHLQKKKVNTDEEEYKRKTAPKYYERGMRLGRLAYKSIHTNASQQSYELECAFSSANGLDIGDLNHSRQFAADMTPYFYNIIRSELRLQSESKLDGTGRRSPYSLSYDKYTTNRHTLGIVGVNMYNGSGITTFFGAAKEVSNTGHSAKGVAHHIMEAAESVLGPVENWRNNYVGSTADGAVIHLNYQNTLHNLVNQNQDAGQFYSVSHDYGHVLELAAADAKHHPACSWVEQRESQISNLHKRHGYGKSLYPLIETAQAGGYDYRTPILPSATRWATYDLGVLDAYISNYSAMYAKLMDERDNDLDDMMHVKAIVETTGAADIMEQVSKCSRTLQLPDIYPWQAEEVISKYTRNLQSISDGLADDTISGENLNSVIDPDFRQNSKNRKYTGQLIRRTSEALSEIEKYHTYQGNAIMNRQQRRVANSTRAFAQSQLGDNNQEIDTASIIQSSRKQVSLYANWMRRKIDKRFNSTKESINTEAAELFSMKSILLRERTSVPSSLHSYADKARKSGFISDEVDLDDLADQYSQFACDIHDAMNDKFQTLSISQRRETEKTYYNGLIFGTPEPKPYKDVNHLLAGSTMRLSNESQVEAMGSVIKQHSRGRPNLGVDNLSNESFISWNGPRPTVQANKLVEYLLKKAYGSDPSEWNLSRRTERKDKIHYYTTSKVVDRINTESEGRLSFKQRDFVEYENLLHELGSKRCEAVRKKNKNEEMAQEKAEKREQRIQLRNEHLDEHPDPEASSVMYREEDVAGTSRPPRIQNEERFSPILVDDEVDDRDSVATRSSASMPRLRPMVIYSDEEEHEENEKSCPSMDYYGDEDYYRDEEEEVTKKVHLLRQNILFRSSGSDLKRHMPSCRSIACSVPTCPSTFRSNSARNAHLKVTHPGVAPHQCSLCKRKFDRENALSAHMVTRHEKGEKKFPCAKCGRSFVLLENLDRHVKLHEEEDIKPVVCDVCDSRFEDDEKLQRHVVTHTKRFNCDHCGQPCSNRLGLERHIRLRHTGEKPEKCDQCEASFIDQLGLRRHVARVHSGTRDHVCHICGLGFRLPDDLKKHLQRHDESKKPTCEICRDKFADRDTLMSHHVKEHGADPVICDECGGKFNNIYLLNRHKKIHTGEKPHKCEHCNATFRRKELPTDHIRTHTGERPYPCPHCEQAFKQSKHRILHIKRIHTPGYVPPIRYPCPHCVNGFGSNSHLQAHIRQVHTGERPFACDQSGCDKAFAKKTSLYIHLKGHHGLVMEKKRKDVLPRRKRDEFPPGVDTHS</sequence>
<dbReference type="Pfam" id="PF00096">
    <property type="entry name" value="zf-C2H2"/>
    <property type="match status" value="3"/>
</dbReference>
<dbReference type="Gene3D" id="3.30.160.60">
    <property type="entry name" value="Classic Zinc Finger"/>
    <property type="match status" value="10"/>
</dbReference>
<feature type="domain" description="C2H2-type" evidence="10">
    <location>
        <begin position="1283"/>
        <end position="1310"/>
    </location>
</feature>
<dbReference type="SMART" id="SM00355">
    <property type="entry name" value="ZnF_C2H2"/>
    <property type="match status" value="14"/>
</dbReference>
<feature type="domain" description="C2H2-type" evidence="10">
    <location>
        <begin position="1338"/>
        <end position="1366"/>
    </location>
</feature>
<feature type="region of interest" description="Disordered" evidence="9">
    <location>
        <begin position="52"/>
        <end position="168"/>
    </location>
</feature>
<name>A0A226DWU2_FOLCA</name>
<feature type="domain" description="C2H2-type" evidence="10">
    <location>
        <begin position="1423"/>
        <end position="1450"/>
    </location>
</feature>
<evidence type="ECO:0000256" key="6">
    <source>
        <dbReference type="ARBA" id="ARBA00023242"/>
    </source>
</evidence>
<keyword evidence="12" id="KW-1185">Reference proteome</keyword>
<dbReference type="EMBL" id="LNIX01000010">
    <property type="protein sequence ID" value="OXA49284.1"/>
    <property type="molecule type" value="Genomic_DNA"/>
</dbReference>
<comment type="caution">
    <text evidence="11">The sequence shown here is derived from an EMBL/GenBank/DDBJ whole genome shotgun (WGS) entry which is preliminary data.</text>
</comment>
<feature type="domain" description="C2H2-type" evidence="10">
    <location>
        <begin position="1367"/>
        <end position="1394"/>
    </location>
</feature>
<keyword evidence="6" id="KW-0539">Nucleus</keyword>
<organism evidence="11 12">
    <name type="scientific">Folsomia candida</name>
    <name type="common">Springtail</name>
    <dbReference type="NCBI Taxonomy" id="158441"/>
    <lineage>
        <taxon>Eukaryota</taxon>
        <taxon>Metazoa</taxon>
        <taxon>Ecdysozoa</taxon>
        <taxon>Arthropoda</taxon>
        <taxon>Hexapoda</taxon>
        <taxon>Collembola</taxon>
        <taxon>Entomobryomorpha</taxon>
        <taxon>Isotomoidea</taxon>
        <taxon>Isotomidae</taxon>
        <taxon>Proisotominae</taxon>
        <taxon>Folsomia</taxon>
    </lineage>
</organism>
<evidence type="ECO:0000256" key="4">
    <source>
        <dbReference type="ARBA" id="ARBA00022771"/>
    </source>
</evidence>
<feature type="region of interest" description="Disordered" evidence="9">
    <location>
        <begin position="1575"/>
        <end position="1594"/>
    </location>
</feature>
<keyword evidence="2" id="KW-0479">Metal-binding</keyword>
<keyword evidence="5" id="KW-0862">Zinc</keyword>
<evidence type="ECO:0000313" key="11">
    <source>
        <dbReference type="EMBL" id="OXA49284.1"/>
    </source>
</evidence>
<keyword evidence="3" id="KW-0677">Repeat</keyword>
<evidence type="ECO:0000256" key="8">
    <source>
        <dbReference type="SAM" id="Coils"/>
    </source>
</evidence>
<evidence type="ECO:0000313" key="12">
    <source>
        <dbReference type="Proteomes" id="UP000198287"/>
    </source>
</evidence>
<dbReference type="PROSITE" id="PS00028">
    <property type="entry name" value="ZINC_FINGER_C2H2_1"/>
    <property type="match status" value="13"/>
</dbReference>
<dbReference type="InterPro" id="IPR013087">
    <property type="entry name" value="Znf_C2H2_type"/>
</dbReference>
<dbReference type="PROSITE" id="PS50157">
    <property type="entry name" value="ZINC_FINGER_C2H2_2"/>
    <property type="match status" value="12"/>
</dbReference>
<dbReference type="GO" id="GO:0000981">
    <property type="term" value="F:DNA-binding transcription factor activity, RNA polymerase II-specific"/>
    <property type="evidence" value="ECO:0007669"/>
    <property type="project" value="TreeGrafter"/>
</dbReference>
<evidence type="ECO:0000256" key="1">
    <source>
        <dbReference type="ARBA" id="ARBA00004123"/>
    </source>
</evidence>
<feature type="domain" description="C2H2-type" evidence="10">
    <location>
        <begin position="1253"/>
        <end position="1280"/>
    </location>
</feature>
<dbReference type="GO" id="GO:0005634">
    <property type="term" value="C:nucleus"/>
    <property type="evidence" value="ECO:0007669"/>
    <property type="project" value="UniProtKB-SubCell"/>
</dbReference>
<evidence type="ECO:0000256" key="3">
    <source>
        <dbReference type="ARBA" id="ARBA00022737"/>
    </source>
</evidence>
<reference evidence="11 12" key="1">
    <citation type="submission" date="2015-12" db="EMBL/GenBank/DDBJ databases">
        <title>The genome of Folsomia candida.</title>
        <authorList>
            <person name="Faddeeva A."/>
            <person name="Derks M.F."/>
            <person name="Anvar Y."/>
            <person name="Smit S."/>
            <person name="Van Straalen N."/>
            <person name="Roelofs D."/>
        </authorList>
    </citation>
    <scope>NUCLEOTIDE SEQUENCE [LARGE SCALE GENOMIC DNA]</scope>
    <source>
        <strain evidence="11 12">VU population</strain>
        <tissue evidence="11">Whole body</tissue>
    </source>
</reference>
<dbReference type="InterPro" id="IPR036236">
    <property type="entry name" value="Znf_C2H2_sf"/>
</dbReference>
<dbReference type="PANTHER" id="PTHR24381">
    <property type="entry name" value="ZINC FINGER PROTEIN"/>
    <property type="match status" value="1"/>
</dbReference>
<feature type="compositionally biased region" description="Basic and acidic residues" evidence="9">
    <location>
        <begin position="80"/>
        <end position="104"/>
    </location>
</feature>
<feature type="compositionally biased region" description="Polar residues" evidence="9">
    <location>
        <begin position="151"/>
        <end position="168"/>
    </location>
</feature>
<dbReference type="OrthoDB" id="9936054at2759"/>
<dbReference type="PANTHER" id="PTHR24381:SF393">
    <property type="entry name" value="CHROMATIN-LINKED ADAPTOR FOR MSL PROTEINS, ISOFORM B"/>
    <property type="match status" value="1"/>
</dbReference>
<protein>
    <submittedName>
        <fullName evidence="11">Zinc finger protein 93</fullName>
    </submittedName>
</protein>
<feature type="domain" description="C2H2-type" evidence="10">
    <location>
        <begin position="1512"/>
        <end position="1540"/>
    </location>
</feature>
<evidence type="ECO:0000256" key="5">
    <source>
        <dbReference type="ARBA" id="ARBA00022833"/>
    </source>
</evidence>
<feature type="domain" description="C2H2-type" evidence="10">
    <location>
        <begin position="1451"/>
        <end position="1478"/>
    </location>
</feature>
<keyword evidence="4 7" id="KW-0863">Zinc-finger</keyword>
<dbReference type="FunFam" id="3.30.160.60:FF:000100">
    <property type="entry name" value="Zinc finger 45-like"/>
    <property type="match status" value="2"/>
</dbReference>